<gene>
    <name evidence="1" type="ORF">CU103_06630</name>
</gene>
<sequence length="113" mass="12024">MKISHLVTSCLAALVLAGCMVSENRYKQVQASVRNPAQQKAEIANCSTSVGNMSPERRQSFATLAGTSVASVPTVFCRRIVQGVASGKLTRDDINSVYKGALTPNALKVIQGR</sequence>
<comment type="caution">
    <text evidence="1">The sequence shown here is derived from an EMBL/GenBank/DDBJ whole genome shotgun (WGS) entry which is preliminary data.</text>
</comment>
<evidence type="ECO:0008006" key="3">
    <source>
        <dbReference type="Google" id="ProtNLM"/>
    </source>
</evidence>
<name>A0A2P7BIE6_9HYPH</name>
<proteinExistence type="predicted"/>
<evidence type="ECO:0000313" key="1">
    <source>
        <dbReference type="EMBL" id="PSH66239.1"/>
    </source>
</evidence>
<protein>
    <recommendedName>
        <fullName evidence="3">Lipoprotein</fullName>
    </recommendedName>
</protein>
<dbReference type="Proteomes" id="UP000241764">
    <property type="component" value="Unassembled WGS sequence"/>
</dbReference>
<dbReference type="OrthoDB" id="8086835at2"/>
<keyword evidence="2" id="KW-1185">Reference proteome</keyword>
<organism evidence="1 2">
    <name type="scientific">Phyllobacterium sophorae</name>
    <dbReference type="NCBI Taxonomy" id="1520277"/>
    <lineage>
        <taxon>Bacteria</taxon>
        <taxon>Pseudomonadati</taxon>
        <taxon>Pseudomonadota</taxon>
        <taxon>Alphaproteobacteria</taxon>
        <taxon>Hyphomicrobiales</taxon>
        <taxon>Phyllobacteriaceae</taxon>
        <taxon>Phyllobacterium</taxon>
    </lineage>
</organism>
<reference evidence="2" key="1">
    <citation type="submission" date="2017-11" db="EMBL/GenBank/DDBJ databases">
        <authorList>
            <person name="Kuznetsova I."/>
            <person name="Sazanova A."/>
            <person name="Chirak E."/>
            <person name="Safronova V."/>
            <person name="Willems A."/>
        </authorList>
    </citation>
    <scope>NUCLEOTIDE SEQUENCE [LARGE SCALE GENOMIC DNA]</scope>
    <source>
        <strain evidence="2">CCBAU 03422</strain>
    </source>
</reference>
<dbReference type="EMBL" id="PGGM01000002">
    <property type="protein sequence ID" value="PSH66239.1"/>
    <property type="molecule type" value="Genomic_DNA"/>
</dbReference>
<dbReference type="PROSITE" id="PS51257">
    <property type="entry name" value="PROKAR_LIPOPROTEIN"/>
    <property type="match status" value="1"/>
</dbReference>
<dbReference type="RefSeq" id="WP_106663105.1">
    <property type="nucleotide sequence ID" value="NZ_PGGM01000002.1"/>
</dbReference>
<evidence type="ECO:0000313" key="2">
    <source>
        <dbReference type="Proteomes" id="UP000241764"/>
    </source>
</evidence>
<dbReference type="AlphaFoldDB" id="A0A2P7BIE6"/>
<accession>A0A2P7BIE6</accession>